<dbReference type="UniPathway" id="UPA00053">
    <property type="reaction ID" value="UER00089"/>
</dbReference>
<evidence type="ECO:0000256" key="1">
    <source>
        <dbReference type="ARBA" id="ARBA00004811"/>
    </source>
</evidence>
<keyword evidence="5 10" id="KW-0808">Transferase</keyword>
<comment type="catalytic activity">
    <reaction evidence="8">
        <text>3-phosphoshikimate + phosphoenolpyruvate = 5-O-(1-carboxyvinyl)-3-phosphoshikimate + phosphate</text>
        <dbReference type="Rhea" id="RHEA:21256"/>
        <dbReference type="ChEBI" id="CHEBI:43474"/>
        <dbReference type="ChEBI" id="CHEBI:57701"/>
        <dbReference type="ChEBI" id="CHEBI:58702"/>
        <dbReference type="ChEBI" id="CHEBI:145989"/>
        <dbReference type="EC" id="2.5.1.19"/>
    </reaction>
    <physiologicalReaction direction="left-to-right" evidence="8">
        <dbReference type="Rhea" id="RHEA:21257"/>
    </physiologicalReaction>
</comment>
<proteinExistence type="inferred from homology"/>
<evidence type="ECO:0000256" key="6">
    <source>
        <dbReference type="ARBA" id="ARBA00023141"/>
    </source>
</evidence>
<dbReference type="GO" id="GO:0009423">
    <property type="term" value="P:chorismate biosynthetic process"/>
    <property type="evidence" value="ECO:0007669"/>
    <property type="project" value="UniProtKB-UniPathway"/>
</dbReference>
<dbReference type="PANTHER" id="PTHR21090">
    <property type="entry name" value="AROM/DEHYDROQUINATE SYNTHASE"/>
    <property type="match status" value="1"/>
</dbReference>
<evidence type="ECO:0000259" key="9">
    <source>
        <dbReference type="Pfam" id="PF00275"/>
    </source>
</evidence>
<reference evidence="10 11" key="2">
    <citation type="journal article" date="2016" name="Appl. Microbiol. Biotechnol.">
        <title>Mutations improving production and secretion of extracellular lipase by Burkholderia glumae PG1.</title>
        <authorList>
            <person name="Knapp A."/>
            <person name="Voget S."/>
            <person name="Gao R."/>
            <person name="Zaburannyi N."/>
            <person name="Krysciak D."/>
            <person name="Breuer M."/>
            <person name="Hauer B."/>
            <person name="Streit W.R."/>
            <person name="Muller R."/>
            <person name="Daniel R."/>
            <person name="Jaeger K.E."/>
        </authorList>
    </citation>
    <scope>NUCLEOTIDE SEQUENCE [LARGE SCALE GENOMIC DNA]</scope>
    <source>
        <strain evidence="10 11">PG1</strain>
    </source>
</reference>
<dbReference type="EC" id="2.5.1.19" evidence="3"/>
<dbReference type="GO" id="GO:0008652">
    <property type="term" value="P:amino acid biosynthetic process"/>
    <property type="evidence" value="ECO:0007669"/>
    <property type="project" value="UniProtKB-KW"/>
</dbReference>
<gene>
    <name evidence="10" type="primary">aroA2</name>
    <name evidence="10" type="ORF">BGL_2c17490</name>
</gene>
<keyword evidence="11" id="KW-1185">Reference proteome</keyword>
<dbReference type="InterPro" id="IPR036968">
    <property type="entry name" value="Enolpyruvate_Tfrase_sf"/>
</dbReference>
<accession>A0A0B6SC43</accession>
<evidence type="ECO:0000256" key="3">
    <source>
        <dbReference type="ARBA" id="ARBA00012450"/>
    </source>
</evidence>
<evidence type="ECO:0000256" key="4">
    <source>
        <dbReference type="ARBA" id="ARBA00022605"/>
    </source>
</evidence>
<dbReference type="EMBL" id="CP002581">
    <property type="protein sequence ID" value="AJK49816.1"/>
    <property type="molecule type" value="Genomic_DNA"/>
</dbReference>
<comment type="pathway">
    <text evidence="1">Metabolic intermediate biosynthesis; chorismate biosynthesis; chorismate from D-erythrose 4-phosphate and phosphoenolpyruvate: step 6/7.</text>
</comment>
<dbReference type="Proteomes" id="UP000031838">
    <property type="component" value="Chromosome 2"/>
</dbReference>
<evidence type="ECO:0000313" key="10">
    <source>
        <dbReference type="EMBL" id="AJK49816.1"/>
    </source>
</evidence>
<dbReference type="InterPro" id="IPR013792">
    <property type="entry name" value="RNA3'P_cycl/enolpyr_Trfase_a/b"/>
</dbReference>
<dbReference type="GO" id="GO:0009073">
    <property type="term" value="P:aromatic amino acid family biosynthetic process"/>
    <property type="evidence" value="ECO:0007669"/>
    <property type="project" value="UniProtKB-KW"/>
</dbReference>
<dbReference type="Gene3D" id="3.65.10.10">
    <property type="entry name" value="Enolpyruvate transferase domain"/>
    <property type="match status" value="2"/>
</dbReference>
<sequence>MYLRVNPASHLKPVMSVPASKPETQRAIVTASLATGRSRIHNDLRCLETDTMKQACRQLGARISEQDGFLEIDGVGRQFTNDTLVIDAKGSGLVFRTLSAITCARRSPTILTGDHTLRRRVMKPLFDALDSLGANIQHIGDAGKAPVINWGQRISRTHAELPGDVSSQFVTALLFLAPLSDQPMTIHQSEPVLSKSYIAQTVDFLRRASIDIEADERFSHFSVRPGEYVAFDSRINADYTSLSYLLFACTVFPGEYVIRGITSDTLQGEQIFIDVVQALGVKVMHDDAAQELLVSSVHARLSGRHEVDVSDGPNIIPTLVALSLFVEGEFRVVGGSVTRLHKSSRIESMVTEASKLGADIKLLWNRQGDIDGFVTRGRSDYEGGEILTSCGDHRNFMSLFVASLKFRRPCHLDGFEDVICSFPEFLTQFEALGASFSPVQSVVSGPAVIDE</sequence>
<dbReference type="InterPro" id="IPR006264">
    <property type="entry name" value="EPSP_synthase"/>
</dbReference>
<protein>
    <recommendedName>
        <fullName evidence="3">3-phosphoshikimate 1-carboxyvinyltransferase</fullName>
        <ecNumber evidence="3">2.5.1.19</ecNumber>
    </recommendedName>
    <alternativeName>
        <fullName evidence="7">5-enolpyruvylshikimate-3-phosphate synthase</fullName>
    </alternativeName>
</protein>
<dbReference type="GO" id="GO:0003866">
    <property type="term" value="F:3-phosphoshikimate 1-carboxyvinyltransferase activity"/>
    <property type="evidence" value="ECO:0007669"/>
    <property type="project" value="UniProtKB-EC"/>
</dbReference>
<keyword evidence="4" id="KW-0028">Amino-acid biosynthesis</keyword>
<evidence type="ECO:0000313" key="11">
    <source>
        <dbReference type="Proteomes" id="UP000031838"/>
    </source>
</evidence>
<dbReference type="KEGG" id="bpla:bpln_2g18180"/>
<evidence type="ECO:0000256" key="5">
    <source>
        <dbReference type="ARBA" id="ARBA00022679"/>
    </source>
</evidence>
<dbReference type="PANTHER" id="PTHR21090:SF5">
    <property type="entry name" value="PENTAFUNCTIONAL AROM POLYPEPTIDE"/>
    <property type="match status" value="1"/>
</dbReference>
<dbReference type="AlphaFoldDB" id="A0A0B6SC43"/>
<dbReference type="KEGG" id="bgp:BGL_2c17490"/>
<dbReference type="PIRSF" id="PIRSF000505">
    <property type="entry name" value="EPSPS"/>
    <property type="match status" value="1"/>
</dbReference>
<dbReference type="OrthoDB" id="9809920at2"/>
<comment type="similarity">
    <text evidence="2">Belongs to the EPSP synthase family.</text>
</comment>
<dbReference type="Pfam" id="PF00275">
    <property type="entry name" value="EPSP_synthase"/>
    <property type="match status" value="1"/>
</dbReference>
<evidence type="ECO:0000256" key="7">
    <source>
        <dbReference type="ARBA" id="ARBA00030046"/>
    </source>
</evidence>
<evidence type="ECO:0000256" key="2">
    <source>
        <dbReference type="ARBA" id="ARBA00009948"/>
    </source>
</evidence>
<name>A0A0B6SC43_BURPL</name>
<dbReference type="HOGENOM" id="CLU_024321_0_0_4"/>
<reference evidence="11" key="1">
    <citation type="submission" date="2011-03" db="EMBL/GenBank/DDBJ databases">
        <authorList>
            <person name="Voget S."/>
            <person name="Streit W.R."/>
            <person name="Jaeger K.E."/>
            <person name="Daniel R."/>
        </authorList>
    </citation>
    <scope>NUCLEOTIDE SEQUENCE [LARGE SCALE GENOMIC DNA]</scope>
    <source>
        <strain evidence="11">PG1</strain>
    </source>
</reference>
<dbReference type="SUPFAM" id="SSF55205">
    <property type="entry name" value="EPT/RTPC-like"/>
    <property type="match status" value="1"/>
</dbReference>
<organism evidence="10 11">
    <name type="scientific">Burkholderia plantarii</name>
    <dbReference type="NCBI Taxonomy" id="41899"/>
    <lineage>
        <taxon>Bacteria</taxon>
        <taxon>Pseudomonadati</taxon>
        <taxon>Pseudomonadota</taxon>
        <taxon>Betaproteobacteria</taxon>
        <taxon>Burkholderiales</taxon>
        <taxon>Burkholderiaceae</taxon>
        <taxon>Burkholderia</taxon>
    </lineage>
</organism>
<dbReference type="RefSeq" id="WP_042628191.1">
    <property type="nucleotide sequence ID" value="NZ_BSTO01000021.1"/>
</dbReference>
<dbReference type="InterPro" id="IPR001986">
    <property type="entry name" value="Enolpyruvate_Tfrase_dom"/>
</dbReference>
<keyword evidence="6" id="KW-0057">Aromatic amino acid biosynthesis</keyword>
<feature type="domain" description="Enolpyruvate transferase" evidence="9">
    <location>
        <begin position="7"/>
        <end position="427"/>
    </location>
</feature>
<evidence type="ECO:0000256" key="8">
    <source>
        <dbReference type="ARBA" id="ARBA00044633"/>
    </source>
</evidence>